<feature type="region of interest" description="Disordered" evidence="1">
    <location>
        <begin position="1"/>
        <end position="46"/>
    </location>
</feature>
<reference evidence="2 3" key="1">
    <citation type="submission" date="2015-09" db="EMBL/GenBank/DDBJ databases">
        <title>Genome announcement of multiple Pseudomonas syringae strains.</title>
        <authorList>
            <person name="Thakur S."/>
            <person name="Wang P.W."/>
            <person name="Gong Y."/>
            <person name="Weir B.S."/>
            <person name="Guttman D.S."/>
        </authorList>
    </citation>
    <scope>NUCLEOTIDE SEQUENCE [LARGE SCALE GENOMIC DNA]</scope>
    <source>
        <strain evidence="2 3">ICMP2740</strain>
    </source>
</reference>
<sequence length="46" mass="5016">MSPAKRWRGAVSAAQTRGFEPERPEKGHKSAENRALPKAGAPRKVC</sequence>
<dbReference type="AlphaFoldDB" id="A0A0N8SBZ6"/>
<feature type="compositionally biased region" description="Basic and acidic residues" evidence="1">
    <location>
        <begin position="19"/>
        <end position="32"/>
    </location>
</feature>
<proteinExistence type="predicted"/>
<evidence type="ECO:0000313" key="2">
    <source>
        <dbReference type="EMBL" id="KPY11376.1"/>
    </source>
</evidence>
<name>A0A0N8SBZ6_PSESH</name>
<gene>
    <name evidence="2" type="ORF">ALO55_101125</name>
</gene>
<evidence type="ECO:0000313" key="3">
    <source>
        <dbReference type="Proteomes" id="UP000050396"/>
    </source>
</evidence>
<protein>
    <submittedName>
        <fullName evidence="2">Uncharacterized protein</fullName>
    </submittedName>
</protein>
<comment type="caution">
    <text evidence="2">The sequence shown here is derived from an EMBL/GenBank/DDBJ whole genome shotgun (WGS) entry which is preliminary data.</text>
</comment>
<accession>A0A0N8SBZ6</accession>
<organism evidence="2 3">
    <name type="scientific">Pseudomonas savastanoi pv. phaseolicola</name>
    <name type="common">Pseudomonas syringae pv. phaseolicola</name>
    <dbReference type="NCBI Taxonomy" id="319"/>
    <lineage>
        <taxon>Bacteria</taxon>
        <taxon>Pseudomonadati</taxon>
        <taxon>Pseudomonadota</taxon>
        <taxon>Gammaproteobacteria</taxon>
        <taxon>Pseudomonadales</taxon>
        <taxon>Pseudomonadaceae</taxon>
        <taxon>Pseudomonas</taxon>
    </lineage>
</organism>
<dbReference type="EMBL" id="LJQZ01000250">
    <property type="protein sequence ID" value="KPY11376.1"/>
    <property type="molecule type" value="Genomic_DNA"/>
</dbReference>
<dbReference type="Proteomes" id="UP000050396">
    <property type="component" value="Unassembled WGS sequence"/>
</dbReference>
<evidence type="ECO:0000256" key="1">
    <source>
        <dbReference type="SAM" id="MobiDB-lite"/>
    </source>
</evidence>